<dbReference type="AlphaFoldDB" id="A0A0L6U8R5"/>
<sequence length="41" mass="4672">MEGDGPTGAFVLPNYYQIILYLKEKDRALGREAALHPIFYT</sequence>
<name>A0A0L6U8R5_9BASI</name>
<accession>A0A0L6U8R5</accession>
<dbReference type="EMBL" id="LAVV01014303">
    <property type="protein sequence ID" value="KNZ44891.1"/>
    <property type="molecule type" value="Genomic_DNA"/>
</dbReference>
<protein>
    <submittedName>
        <fullName evidence="1">Uncharacterized protein</fullName>
    </submittedName>
</protein>
<comment type="caution">
    <text evidence="1">The sequence shown here is derived from an EMBL/GenBank/DDBJ whole genome shotgun (WGS) entry which is preliminary data.</text>
</comment>
<dbReference type="Proteomes" id="UP000037035">
    <property type="component" value="Unassembled WGS sequence"/>
</dbReference>
<dbReference type="VEuPathDB" id="FungiDB:VP01_8729g1"/>
<keyword evidence="2" id="KW-1185">Reference proteome</keyword>
<evidence type="ECO:0000313" key="1">
    <source>
        <dbReference type="EMBL" id="KNZ44891.1"/>
    </source>
</evidence>
<organism evidence="1 2">
    <name type="scientific">Puccinia sorghi</name>
    <dbReference type="NCBI Taxonomy" id="27349"/>
    <lineage>
        <taxon>Eukaryota</taxon>
        <taxon>Fungi</taxon>
        <taxon>Dikarya</taxon>
        <taxon>Basidiomycota</taxon>
        <taxon>Pucciniomycotina</taxon>
        <taxon>Pucciniomycetes</taxon>
        <taxon>Pucciniales</taxon>
        <taxon>Pucciniaceae</taxon>
        <taxon>Puccinia</taxon>
    </lineage>
</organism>
<reference evidence="1 2" key="1">
    <citation type="submission" date="2015-08" db="EMBL/GenBank/DDBJ databases">
        <title>Next Generation Sequencing and Analysis of the Genome of Puccinia sorghi L Schw, the Causal Agent of Maize Common Rust.</title>
        <authorList>
            <person name="Rochi L."/>
            <person name="Burguener G."/>
            <person name="Darino M."/>
            <person name="Turjanski A."/>
            <person name="Kreff E."/>
            <person name="Dieguez M.J."/>
            <person name="Sacco F."/>
        </authorList>
    </citation>
    <scope>NUCLEOTIDE SEQUENCE [LARGE SCALE GENOMIC DNA]</scope>
    <source>
        <strain evidence="1 2">RO10H11247</strain>
    </source>
</reference>
<proteinExistence type="predicted"/>
<evidence type="ECO:0000313" key="2">
    <source>
        <dbReference type="Proteomes" id="UP000037035"/>
    </source>
</evidence>
<gene>
    <name evidence="1" type="ORF">VP01_8729g1</name>
</gene>